<sequence>MDSDRCGCERGRRPPRTSCLTARGFRGLQLELRQRLRKQRVAVNWDDFDALFNEASLITNQSARRKREDVVYTDHAGCERVSPRDADHIIYSNEKDLRRFAEVRRGLSKRNNPHSRHTEGTKQSQVKL</sequence>
<comment type="caution">
    <text evidence="3">The sequence shown here is derived from an EMBL/GenBank/DDBJ whole genome shotgun (WGS) entry which is preliminary data.</text>
</comment>
<evidence type="ECO:0000256" key="1">
    <source>
        <dbReference type="SAM" id="MobiDB-lite"/>
    </source>
</evidence>
<reference evidence="2" key="3">
    <citation type="submission" date="2022-07" db="EMBL/GenBank/DDBJ databases">
        <title>Taxonomy of Aspergillus series Nigri: significant species reduction supported by multi-species coalescent approaches.</title>
        <authorList>
            <person name="Bian C."/>
            <person name="Kusuya Y."/>
            <person name="Sklenar F."/>
            <person name="D'hooge E."/>
            <person name="Yaguchi T."/>
            <person name="Takahashi H."/>
            <person name="Hubka V."/>
        </authorList>
    </citation>
    <scope>NUCLEOTIDE SEQUENCE</scope>
    <source>
        <strain evidence="2">IFM 63604</strain>
    </source>
</reference>
<feature type="compositionally biased region" description="Basic residues" evidence="1">
    <location>
        <begin position="106"/>
        <end position="115"/>
    </location>
</feature>
<dbReference type="Proteomes" id="UP000197666">
    <property type="component" value="Unassembled WGS sequence"/>
</dbReference>
<gene>
    <name evidence="2" type="ORF">AnigIFM63604_003128</name>
    <name evidence="4" type="ORF">CAN33_000030</name>
    <name evidence="3" type="ORF">CAN33_0038145</name>
</gene>
<evidence type="ECO:0000313" key="5">
    <source>
        <dbReference type="Proteomes" id="UP000197666"/>
    </source>
</evidence>
<proteinExistence type="predicted"/>
<dbReference type="EMBL" id="NKJJ02000016">
    <property type="protein sequence ID" value="TPR02785.1"/>
    <property type="molecule type" value="Genomic_DNA"/>
</dbReference>
<feature type="region of interest" description="Disordered" evidence="1">
    <location>
        <begin position="104"/>
        <end position="128"/>
    </location>
</feature>
<dbReference type="Proteomes" id="UP001144191">
    <property type="component" value="Unassembled WGS sequence"/>
</dbReference>
<accession>A0A505HJJ2</accession>
<reference evidence="5" key="1">
    <citation type="submission" date="2018-10" db="EMBL/GenBank/DDBJ databases">
        <title>FDA dAtabase for Regulatory Grade micrObial Sequences (FDA-ARGOS): Supporting development and validation of Infectious Disease Dx tests.</title>
        <authorList>
            <person name="Kerrigan L."/>
            <person name="Tallon L."/>
            <person name="Sadzewicz L."/>
            <person name="Sengamalay N."/>
            <person name="Ott S."/>
            <person name="Godinez A."/>
            <person name="Nagaraj S."/>
            <person name="Vavikolanu K."/>
            <person name="Nadendla S."/>
            <person name="George J."/>
            <person name="Sichtig H."/>
        </authorList>
    </citation>
    <scope>NUCLEOTIDE SEQUENCE [LARGE SCALE GENOMIC DNA]</scope>
    <source>
        <strain evidence="5">FDAARGOS_311</strain>
    </source>
</reference>
<name>A0A505HJJ2_ASPNG</name>
<reference evidence="3" key="2">
    <citation type="submission" date="2019-02" db="EMBL/GenBank/DDBJ databases">
        <title>FDA dAtabase for Regulatory Grade micrObial Sequences (FDA-ARGOS): Supporting development and validation of Infectious Disease Dx tests.</title>
        <authorList>
            <person name="Kerrigan L."/>
            <person name="Tallon L.J."/>
            <person name="Sadzewicz L."/>
            <person name="Sengamalay N."/>
            <person name="Ott S."/>
            <person name="Godinez A."/>
            <person name="Nagaraj S."/>
            <person name="Vavikolanu K."/>
            <person name="Vyas G."/>
            <person name="Nadendla S."/>
            <person name="Aluvathingal J."/>
            <person name="Sichtig H."/>
        </authorList>
    </citation>
    <scope>NUCLEOTIDE SEQUENCE</scope>
    <source>
        <strain evidence="3">FDAARGOS_311</strain>
    </source>
</reference>
<evidence type="ECO:0000313" key="2">
    <source>
        <dbReference type="EMBL" id="GLA55909.1"/>
    </source>
</evidence>
<dbReference type="AlphaFoldDB" id="A0A505HJJ2"/>
<dbReference type="EMBL" id="BRPB01000175">
    <property type="protein sequence ID" value="GLA55909.1"/>
    <property type="molecule type" value="Genomic_DNA"/>
</dbReference>
<protein>
    <submittedName>
        <fullName evidence="3">Uncharacterized protein</fullName>
    </submittedName>
</protein>
<organism evidence="3 5">
    <name type="scientific">Aspergillus niger</name>
    <dbReference type="NCBI Taxonomy" id="5061"/>
    <lineage>
        <taxon>Eukaryota</taxon>
        <taxon>Fungi</taxon>
        <taxon>Dikarya</taxon>
        <taxon>Ascomycota</taxon>
        <taxon>Pezizomycotina</taxon>
        <taxon>Eurotiomycetes</taxon>
        <taxon>Eurotiomycetidae</taxon>
        <taxon>Eurotiales</taxon>
        <taxon>Aspergillaceae</taxon>
        <taxon>Aspergillus</taxon>
        <taxon>Aspergillus subgen. Circumdati</taxon>
    </lineage>
</organism>
<dbReference type="EMBL" id="NKJJ02000013">
    <property type="protein sequence ID" value="TPR01207.1"/>
    <property type="molecule type" value="Genomic_DNA"/>
</dbReference>
<evidence type="ECO:0000313" key="3">
    <source>
        <dbReference type="EMBL" id="TPR01207.1"/>
    </source>
</evidence>
<evidence type="ECO:0000313" key="4">
    <source>
        <dbReference type="EMBL" id="TPR02785.1"/>
    </source>
</evidence>